<geneLocation type="plasmid" evidence="1">
    <name>pAZJ221</name>
</geneLocation>
<accession>A0A0C4Y2N6</accession>
<evidence type="ECO:0000313" key="1">
    <source>
        <dbReference type="EMBL" id="AJF79869.1"/>
    </source>
</evidence>
<protein>
    <submittedName>
        <fullName evidence="1">Uncharacterized protein</fullName>
    </submittedName>
</protein>
<keyword evidence="1" id="KW-0614">Plasmid</keyword>
<reference evidence="1" key="2">
    <citation type="journal article" date="2015" name="Antimicrob. Agents Chemother.">
        <title>Dissemination of blaOXA-23 in Acinetobacter spp. in China: Main Roles of Conjugative Plasmid pAZJ221 and Transposon Tn2009.</title>
        <authorList>
            <person name="Liu L.L."/>
            <person name="Ji S.J."/>
            <person name="Ruan Z."/>
            <person name="Fu Y."/>
            <person name="Fu Y.Q."/>
            <person name="Wang Y.F."/>
            <person name="Yu Y.S."/>
        </authorList>
    </citation>
    <scope>NUCLEOTIDE SEQUENCE</scope>
    <source>
        <strain evidence="1">A221</strain>
        <plasmid evidence="1">pAZJ221</plasmid>
    </source>
</reference>
<organism evidence="1">
    <name type="scientific">Acinetobacter baumannii</name>
    <dbReference type="NCBI Taxonomy" id="470"/>
    <lineage>
        <taxon>Bacteria</taxon>
        <taxon>Pseudomonadati</taxon>
        <taxon>Pseudomonadota</taxon>
        <taxon>Gammaproteobacteria</taxon>
        <taxon>Moraxellales</taxon>
        <taxon>Moraxellaceae</taxon>
        <taxon>Acinetobacter</taxon>
        <taxon>Acinetobacter calcoaceticus/baumannii complex</taxon>
    </lineage>
</organism>
<dbReference type="PATRIC" id="fig|470.1342.peg.3884"/>
<name>A0A0C4Y2N6_ACIBA</name>
<dbReference type="RefSeq" id="WP_000241158.1">
    <property type="nucleotide sequence ID" value="NZ_CP018144.1"/>
</dbReference>
<dbReference type="AlphaFoldDB" id="A0A0C4Y2N6"/>
<reference evidence="1" key="1">
    <citation type="submission" date="2014-10" db="EMBL/GenBank/DDBJ databases">
        <authorList>
            <person name="Liu L."/>
            <person name="Ji S."/>
            <person name="Ruan Z."/>
            <person name="Fu Y."/>
            <person name="Fu Y."/>
            <person name="Wang Y."/>
            <person name="Yu Y."/>
        </authorList>
    </citation>
    <scope>NUCLEOTIDE SEQUENCE</scope>
    <source>
        <strain evidence="1">A221</strain>
        <plasmid evidence="1">pAZJ221</plasmid>
    </source>
</reference>
<sequence>MVKTKQFIAFPDNVINVSSSFDFEALICDLPEQVINDLDNAILKLQSFETSLYAAYRVANFNLKSFVDLKLLNFYQEIEIEDVFLFINKDGLYAQLSALVNNQHNFWFVQLKMYKNGSLTDENSN</sequence>
<proteinExistence type="predicted"/>
<dbReference type="EMBL" id="KM922672">
    <property type="protein sequence ID" value="AJF79869.1"/>
    <property type="molecule type" value="Genomic_DNA"/>
</dbReference>
<gene>
    <name evidence="1" type="ORF">NG19_0033</name>
</gene>